<dbReference type="SUPFAM" id="SSF52172">
    <property type="entry name" value="CheY-like"/>
    <property type="match status" value="1"/>
</dbReference>
<accession>A0ABW0CV57</accession>
<name>A0ABW0CV57_STRCD</name>
<proteinExistence type="predicted"/>
<keyword evidence="4" id="KW-1185">Reference proteome</keyword>
<dbReference type="Gene3D" id="3.40.50.2300">
    <property type="match status" value="1"/>
</dbReference>
<dbReference type="PROSITE" id="PS50110">
    <property type="entry name" value="RESPONSE_REGULATORY"/>
    <property type="match status" value="1"/>
</dbReference>
<sequence length="58" mass="6467">MIVDDEILIREGVRRVLDTFRGVRVVAVCAGAQAAGEAERWQPDLVLLDVRMPHRNGP</sequence>
<keyword evidence="1" id="KW-0597">Phosphoprotein</keyword>
<dbReference type="EMBL" id="JBHSKM010000032">
    <property type="protein sequence ID" value="MFC5218993.1"/>
    <property type="molecule type" value="Genomic_DNA"/>
</dbReference>
<dbReference type="Proteomes" id="UP001596263">
    <property type="component" value="Unassembled WGS sequence"/>
</dbReference>
<reference evidence="4" key="1">
    <citation type="journal article" date="2019" name="Int. J. Syst. Evol. Microbiol.">
        <title>The Global Catalogue of Microorganisms (GCM) 10K type strain sequencing project: providing services to taxonomists for standard genome sequencing and annotation.</title>
        <authorList>
            <consortium name="The Broad Institute Genomics Platform"/>
            <consortium name="The Broad Institute Genome Sequencing Center for Infectious Disease"/>
            <person name="Wu L."/>
            <person name="Ma J."/>
        </authorList>
    </citation>
    <scope>NUCLEOTIDE SEQUENCE [LARGE SCALE GENOMIC DNA]</scope>
    <source>
        <strain evidence="4">KCTC 42586</strain>
    </source>
</reference>
<evidence type="ECO:0000313" key="4">
    <source>
        <dbReference type="Proteomes" id="UP001596263"/>
    </source>
</evidence>
<dbReference type="Pfam" id="PF00072">
    <property type="entry name" value="Response_reg"/>
    <property type="match status" value="1"/>
</dbReference>
<dbReference type="InterPro" id="IPR001789">
    <property type="entry name" value="Sig_transdc_resp-reg_receiver"/>
</dbReference>
<comment type="caution">
    <text evidence="3">The sequence shown here is derived from an EMBL/GenBank/DDBJ whole genome shotgun (WGS) entry which is preliminary data.</text>
</comment>
<dbReference type="InterPro" id="IPR011006">
    <property type="entry name" value="CheY-like_superfamily"/>
</dbReference>
<evidence type="ECO:0000259" key="2">
    <source>
        <dbReference type="PROSITE" id="PS50110"/>
    </source>
</evidence>
<gene>
    <name evidence="3" type="ORF">ACFPQ9_34635</name>
</gene>
<feature type="domain" description="Response regulatory" evidence="2">
    <location>
        <begin position="1"/>
        <end position="58"/>
    </location>
</feature>
<feature type="modified residue" description="4-aspartylphosphate" evidence="1">
    <location>
        <position position="49"/>
    </location>
</feature>
<evidence type="ECO:0000256" key="1">
    <source>
        <dbReference type="PROSITE-ProRule" id="PRU00169"/>
    </source>
</evidence>
<evidence type="ECO:0000313" key="3">
    <source>
        <dbReference type="EMBL" id="MFC5218993.1"/>
    </source>
</evidence>
<protein>
    <submittedName>
        <fullName evidence="3">Response regulator transcription factor</fullName>
    </submittedName>
</protein>
<organism evidence="3 4">
    <name type="scientific">Streptomyces coerulescens</name>
    <dbReference type="NCBI Taxonomy" id="29304"/>
    <lineage>
        <taxon>Bacteria</taxon>
        <taxon>Bacillati</taxon>
        <taxon>Actinomycetota</taxon>
        <taxon>Actinomycetes</taxon>
        <taxon>Kitasatosporales</taxon>
        <taxon>Streptomycetaceae</taxon>
        <taxon>Streptomyces</taxon>
    </lineage>
</organism>
<dbReference type="RefSeq" id="WP_380862334.1">
    <property type="nucleotide sequence ID" value="NZ_JBHSKM010000032.1"/>
</dbReference>